<sequence>MHPPHCLPFSFAFLSFPSFFTSSLDHHPLLPLCQLQYFHQVVSFGCIAANKALLC</sequence>
<evidence type="ECO:0000313" key="1">
    <source>
        <dbReference type="EMBL" id="KAK1539942.1"/>
    </source>
</evidence>
<comment type="caution">
    <text evidence="1">The sequence shown here is derived from an EMBL/GenBank/DDBJ whole genome shotgun (WGS) entry which is preliminary data.</text>
</comment>
<dbReference type="AlphaFoldDB" id="A0AAJ0E6W6"/>
<evidence type="ECO:0000313" key="2">
    <source>
        <dbReference type="Proteomes" id="UP001240678"/>
    </source>
</evidence>
<reference evidence="1 2" key="1">
    <citation type="submission" date="2016-10" db="EMBL/GenBank/DDBJ databases">
        <title>The genome sequence of Colletotrichum fioriniae PJ7.</title>
        <authorList>
            <person name="Baroncelli R."/>
        </authorList>
    </citation>
    <scope>NUCLEOTIDE SEQUENCE [LARGE SCALE GENOMIC DNA]</scope>
    <source>
        <strain evidence="1 2">IMI 309622</strain>
    </source>
</reference>
<accession>A0AAJ0E6W6</accession>
<dbReference type="Proteomes" id="UP001240678">
    <property type="component" value="Unassembled WGS sequence"/>
</dbReference>
<dbReference type="RefSeq" id="XP_060320890.1">
    <property type="nucleotide sequence ID" value="XM_060449452.1"/>
</dbReference>
<name>A0AAJ0E6W6_9PEZI</name>
<organism evidence="1 2">
    <name type="scientific">Colletotrichum costaricense</name>
    <dbReference type="NCBI Taxonomy" id="1209916"/>
    <lineage>
        <taxon>Eukaryota</taxon>
        <taxon>Fungi</taxon>
        <taxon>Dikarya</taxon>
        <taxon>Ascomycota</taxon>
        <taxon>Pezizomycotina</taxon>
        <taxon>Sordariomycetes</taxon>
        <taxon>Hypocreomycetidae</taxon>
        <taxon>Glomerellales</taxon>
        <taxon>Glomerellaceae</taxon>
        <taxon>Colletotrichum</taxon>
        <taxon>Colletotrichum acutatum species complex</taxon>
    </lineage>
</organism>
<keyword evidence="2" id="KW-1185">Reference proteome</keyword>
<gene>
    <name evidence="1" type="ORF">CCOS01_01256</name>
</gene>
<dbReference type="GeneID" id="85332999"/>
<protein>
    <submittedName>
        <fullName evidence="1">Uncharacterized protein</fullName>
    </submittedName>
</protein>
<proteinExistence type="predicted"/>
<dbReference type="EMBL" id="MOOE01000001">
    <property type="protein sequence ID" value="KAK1539942.1"/>
    <property type="molecule type" value="Genomic_DNA"/>
</dbReference>